<evidence type="ECO:0000313" key="4">
    <source>
        <dbReference type="Proteomes" id="UP000277580"/>
    </source>
</evidence>
<dbReference type="SUPFAM" id="SSF48150">
    <property type="entry name" value="DNA-glycosylase"/>
    <property type="match status" value="1"/>
</dbReference>
<sequence>MWKTREEIALVEKQERKERKKTVRRVQAGISTAIWPPLSSDRFGLIQEELKGDAFHLIVGTTFLNRTRGSVAIPLLRQFLRDYPTPHALSLAPLTKTSTFLQPLGLYNVRATRLHNLATTWLTTPPIFGQATKKYNYPPRDTKPFPSSLLPNNGVEQGRCWEIAHLPGVGAYALDSWRIFCRDEFRRAAGERVEVGQEEWRSVVPMDKELRVYVRWMWAKEGVRWKEPGDIQQTALSSPFFERVEDGKVVEIVEDGGSYGGI</sequence>
<dbReference type="InParanoid" id="A0A3N4KRI2"/>
<dbReference type="OrthoDB" id="10265068at2759"/>
<dbReference type="EMBL" id="ML119130">
    <property type="protein sequence ID" value="RPB12118.1"/>
    <property type="molecule type" value="Genomic_DNA"/>
</dbReference>
<organism evidence="3 4">
    <name type="scientific">Morchella conica CCBAS932</name>
    <dbReference type="NCBI Taxonomy" id="1392247"/>
    <lineage>
        <taxon>Eukaryota</taxon>
        <taxon>Fungi</taxon>
        <taxon>Dikarya</taxon>
        <taxon>Ascomycota</taxon>
        <taxon>Pezizomycotina</taxon>
        <taxon>Pezizomycetes</taxon>
        <taxon>Pezizales</taxon>
        <taxon>Morchellaceae</taxon>
        <taxon>Morchella</taxon>
    </lineage>
</organism>
<dbReference type="PANTHER" id="PTHR15074">
    <property type="entry name" value="METHYL-CPG-BINDING PROTEIN"/>
    <property type="match status" value="1"/>
</dbReference>
<dbReference type="GO" id="GO:0003824">
    <property type="term" value="F:catalytic activity"/>
    <property type="evidence" value="ECO:0007669"/>
    <property type="project" value="InterPro"/>
</dbReference>
<reference evidence="3 4" key="1">
    <citation type="journal article" date="2018" name="Nat. Ecol. Evol.">
        <title>Pezizomycetes genomes reveal the molecular basis of ectomycorrhizal truffle lifestyle.</title>
        <authorList>
            <person name="Murat C."/>
            <person name="Payen T."/>
            <person name="Noel B."/>
            <person name="Kuo A."/>
            <person name="Morin E."/>
            <person name="Chen J."/>
            <person name="Kohler A."/>
            <person name="Krizsan K."/>
            <person name="Balestrini R."/>
            <person name="Da Silva C."/>
            <person name="Montanini B."/>
            <person name="Hainaut M."/>
            <person name="Levati E."/>
            <person name="Barry K.W."/>
            <person name="Belfiori B."/>
            <person name="Cichocki N."/>
            <person name="Clum A."/>
            <person name="Dockter R.B."/>
            <person name="Fauchery L."/>
            <person name="Guy J."/>
            <person name="Iotti M."/>
            <person name="Le Tacon F."/>
            <person name="Lindquist E.A."/>
            <person name="Lipzen A."/>
            <person name="Malagnac F."/>
            <person name="Mello A."/>
            <person name="Molinier V."/>
            <person name="Miyauchi S."/>
            <person name="Poulain J."/>
            <person name="Riccioni C."/>
            <person name="Rubini A."/>
            <person name="Sitrit Y."/>
            <person name="Splivallo R."/>
            <person name="Traeger S."/>
            <person name="Wang M."/>
            <person name="Zifcakova L."/>
            <person name="Wipf D."/>
            <person name="Zambonelli A."/>
            <person name="Paolocci F."/>
            <person name="Nowrousian M."/>
            <person name="Ottonello S."/>
            <person name="Baldrian P."/>
            <person name="Spatafora J.W."/>
            <person name="Henrissat B."/>
            <person name="Nagy L.G."/>
            <person name="Aury J.M."/>
            <person name="Wincker P."/>
            <person name="Grigoriev I.V."/>
            <person name="Bonfante P."/>
            <person name="Martin F.M."/>
        </authorList>
    </citation>
    <scope>NUCLEOTIDE SEQUENCE [LARGE SCALE GENOMIC DNA]</scope>
    <source>
        <strain evidence="3 4">CCBAS932</strain>
    </source>
</reference>
<comment type="subcellular location">
    <subcellularLocation>
        <location evidence="1">Nucleus</location>
    </subcellularLocation>
</comment>
<dbReference type="GO" id="GO:0003677">
    <property type="term" value="F:DNA binding"/>
    <property type="evidence" value="ECO:0007669"/>
    <property type="project" value="InterPro"/>
</dbReference>
<dbReference type="Proteomes" id="UP000277580">
    <property type="component" value="Unassembled WGS sequence"/>
</dbReference>
<keyword evidence="2" id="KW-0539">Nucleus</keyword>
<dbReference type="GO" id="GO:0005634">
    <property type="term" value="C:nucleus"/>
    <property type="evidence" value="ECO:0007669"/>
    <property type="project" value="UniProtKB-SubCell"/>
</dbReference>
<evidence type="ECO:0000256" key="2">
    <source>
        <dbReference type="ARBA" id="ARBA00023242"/>
    </source>
</evidence>
<dbReference type="GO" id="GO:0006281">
    <property type="term" value="P:DNA repair"/>
    <property type="evidence" value="ECO:0007669"/>
    <property type="project" value="InterPro"/>
</dbReference>
<evidence type="ECO:0000313" key="3">
    <source>
        <dbReference type="EMBL" id="RPB12118.1"/>
    </source>
</evidence>
<protein>
    <submittedName>
        <fullName evidence="3">DNA glycosylase</fullName>
    </submittedName>
</protein>
<proteinExistence type="predicted"/>
<evidence type="ECO:0000256" key="1">
    <source>
        <dbReference type="ARBA" id="ARBA00004123"/>
    </source>
</evidence>
<name>A0A3N4KRI2_9PEZI</name>
<dbReference type="InterPro" id="IPR011257">
    <property type="entry name" value="DNA_glycosylase"/>
</dbReference>
<dbReference type="STRING" id="1392247.A0A3N4KRI2"/>
<keyword evidence="4" id="KW-1185">Reference proteome</keyword>
<accession>A0A3N4KRI2</accession>
<gene>
    <name evidence="3" type="ORF">P167DRAFT_488029</name>
</gene>
<dbReference type="PANTHER" id="PTHR15074:SF0">
    <property type="entry name" value="METHYL-CPG-BINDING DOMAIN PROTEIN 4-LIKE PROTEIN"/>
    <property type="match status" value="1"/>
</dbReference>
<dbReference type="AlphaFoldDB" id="A0A3N4KRI2"/>
<dbReference type="InterPro" id="IPR045138">
    <property type="entry name" value="MeCP2/MBD4"/>
</dbReference>
<dbReference type="Gene3D" id="1.10.340.30">
    <property type="entry name" value="Hypothetical protein, domain 2"/>
    <property type="match status" value="1"/>
</dbReference>